<gene>
    <name evidence="8" type="ORF">TIFTF001_026734</name>
</gene>
<evidence type="ECO:0000313" key="8">
    <source>
        <dbReference type="EMBL" id="GMN57630.1"/>
    </source>
</evidence>
<dbReference type="PANTHER" id="PTHR33405">
    <property type="entry name" value="PROTEIN FLX-LIKE 2"/>
    <property type="match status" value="1"/>
</dbReference>
<dbReference type="AlphaFoldDB" id="A0AA88DLS3"/>
<proteinExistence type="inferred from homology"/>
<feature type="region of interest" description="Disordered" evidence="7">
    <location>
        <begin position="389"/>
        <end position="418"/>
    </location>
</feature>
<organism evidence="8 9">
    <name type="scientific">Ficus carica</name>
    <name type="common">Common fig</name>
    <dbReference type="NCBI Taxonomy" id="3494"/>
    <lineage>
        <taxon>Eukaryota</taxon>
        <taxon>Viridiplantae</taxon>
        <taxon>Streptophyta</taxon>
        <taxon>Embryophyta</taxon>
        <taxon>Tracheophyta</taxon>
        <taxon>Spermatophyta</taxon>
        <taxon>Magnoliopsida</taxon>
        <taxon>eudicotyledons</taxon>
        <taxon>Gunneridae</taxon>
        <taxon>Pentapetalae</taxon>
        <taxon>rosids</taxon>
        <taxon>fabids</taxon>
        <taxon>Rosales</taxon>
        <taxon>Moraceae</taxon>
        <taxon>Ficeae</taxon>
        <taxon>Ficus</taxon>
    </lineage>
</organism>
<evidence type="ECO:0000256" key="3">
    <source>
        <dbReference type="ARBA" id="ARBA00022782"/>
    </source>
</evidence>
<evidence type="ECO:0000256" key="5">
    <source>
        <dbReference type="ARBA" id="ARBA00023089"/>
    </source>
</evidence>
<dbReference type="Gramene" id="FCD_00017509-RA">
    <property type="protein sequence ID" value="FCD_00017509-RA:cds"/>
    <property type="gene ID" value="FCD_00017509"/>
</dbReference>
<name>A0AA88DLS3_FICCA</name>
<reference evidence="8" key="1">
    <citation type="submission" date="2023-07" db="EMBL/GenBank/DDBJ databases">
        <title>draft genome sequence of fig (Ficus carica).</title>
        <authorList>
            <person name="Takahashi T."/>
            <person name="Nishimura K."/>
        </authorList>
    </citation>
    <scope>NUCLEOTIDE SEQUENCE</scope>
</reference>
<keyword evidence="3" id="KW-0221">Differentiation</keyword>
<sequence length="418" mass="45491">MGSKGRIPPPPLRRPLPGPGMGPPDPFGPGIPPPGAFPPYDMLPPPEVMEQKLAAQHVEMQRLVTENQRLAATQGTLRQELAGAQHELQMLQAQIVDMKSERDQHMRSMTDKIAKMEADIQAAEPVKLELQNAQTEAQKLVAGRQELVSKFQQLSQDLQRAHSEAQQLPVLMLELDGLRQEYQHCRATYDYEKKLYSDHLESLQLMEKNYITMSREVEKLRGELMNPAYVDRRPVAPYGGTPGNNENDASGRLVGQNGYEDGYTALQGRAPVPVSGAGASATVGIGTPTYAGAQSGSAPARPGYDAPRWPGYDTVGVPAYDPQRGHGYEPQRGPGYDTQLQRGAIYDAQRTGYDPQRGPGYDVQRGGPGYDPSRVGGYDTQLRGAAGPHGHVTPTNHALYGSATPPQPAAHGVNPVRR</sequence>
<dbReference type="PANTHER" id="PTHR33405:SF4">
    <property type="entry name" value="PROTEIN FLX-LIKE 2"/>
    <property type="match status" value="1"/>
</dbReference>
<keyword evidence="2" id="KW-0217">Developmental protein</keyword>
<keyword evidence="5" id="KW-0287">Flowering</keyword>
<evidence type="ECO:0000256" key="2">
    <source>
        <dbReference type="ARBA" id="ARBA00022473"/>
    </source>
</evidence>
<dbReference type="Proteomes" id="UP001187192">
    <property type="component" value="Unassembled WGS sequence"/>
</dbReference>
<comment type="similarity">
    <text evidence="1">Belongs to the FLX family.</text>
</comment>
<evidence type="ECO:0000256" key="7">
    <source>
        <dbReference type="SAM" id="MobiDB-lite"/>
    </source>
</evidence>
<keyword evidence="9" id="KW-1185">Reference proteome</keyword>
<feature type="compositionally biased region" description="Pro residues" evidence="7">
    <location>
        <begin position="7"/>
        <end position="44"/>
    </location>
</feature>
<feature type="region of interest" description="Disordered" evidence="7">
    <location>
        <begin position="1"/>
        <end position="44"/>
    </location>
</feature>
<dbReference type="EMBL" id="BTGU01000071">
    <property type="protein sequence ID" value="GMN57630.1"/>
    <property type="molecule type" value="Genomic_DNA"/>
</dbReference>
<dbReference type="GO" id="GO:0030154">
    <property type="term" value="P:cell differentiation"/>
    <property type="evidence" value="ECO:0007669"/>
    <property type="project" value="UniProtKB-KW"/>
</dbReference>
<dbReference type="InterPro" id="IPR040353">
    <property type="entry name" value="FLX/FLX-like"/>
</dbReference>
<evidence type="ECO:0000313" key="9">
    <source>
        <dbReference type="Proteomes" id="UP001187192"/>
    </source>
</evidence>
<feature type="coiled-coil region" evidence="6">
    <location>
        <begin position="74"/>
        <end position="108"/>
    </location>
</feature>
<dbReference type="GO" id="GO:0009908">
    <property type="term" value="P:flower development"/>
    <property type="evidence" value="ECO:0007669"/>
    <property type="project" value="UniProtKB-KW"/>
</dbReference>
<keyword evidence="4 6" id="KW-0175">Coiled coil</keyword>
<evidence type="ECO:0000256" key="1">
    <source>
        <dbReference type="ARBA" id="ARBA00005405"/>
    </source>
</evidence>
<evidence type="ECO:0000256" key="6">
    <source>
        <dbReference type="SAM" id="Coils"/>
    </source>
</evidence>
<accession>A0AA88DLS3</accession>
<evidence type="ECO:0000256" key="4">
    <source>
        <dbReference type="ARBA" id="ARBA00023054"/>
    </source>
</evidence>
<protein>
    <recommendedName>
        <fullName evidence="10">Protein FLX-like 2</fullName>
    </recommendedName>
</protein>
<evidence type="ECO:0008006" key="10">
    <source>
        <dbReference type="Google" id="ProtNLM"/>
    </source>
</evidence>
<feature type="region of interest" description="Disordered" evidence="7">
    <location>
        <begin position="350"/>
        <end position="371"/>
    </location>
</feature>
<comment type="caution">
    <text evidence="8">The sequence shown here is derived from an EMBL/GenBank/DDBJ whole genome shotgun (WGS) entry which is preliminary data.</text>
</comment>